<dbReference type="SUPFAM" id="SSF54909">
    <property type="entry name" value="Dimeric alpha+beta barrel"/>
    <property type="match status" value="1"/>
</dbReference>
<evidence type="ECO:0000259" key="1">
    <source>
        <dbReference type="Pfam" id="PF03795"/>
    </source>
</evidence>
<name>A0AAN7BDA2_9PEZI</name>
<dbReference type="PANTHER" id="PTHR33606">
    <property type="entry name" value="PROTEIN YCII"/>
    <property type="match status" value="1"/>
</dbReference>
<dbReference type="Gene3D" id="3.30.70.1060">
    <property type="entry name" value="Dimeric alpha+beta barrel"/>
    <property type="match status" value="1"/>
</dbReference>
<dbReference type="InterPro" id="IPR051807">
    <property type="entry name" value="Sec-metab_biosynth-assoc"/>
</dbReference>
<dbReference type="Pfam" id="PF03795">
    <property type="entry name" value="YCII"/>
    <property type="match status" value="1"/>
</dbReference>
<sequence length="171" mass="18759">MASRLLSSQISRIPTTVVSRRAATIFSASFLSTSSSIVNSPSSILRSKVITRTMSSSPQKFEWLVIIPDFPGAKEKRLEVRPLHFAGLKPMLESGKFQMGGAILHDVPKDDQPSSLDFAGSTVIAVAESREEVLEILKGDVYVKEGVWDLSKVQMWPLKCAFRIPVPGQGK</sequence>
<evidence type="ECO:0000313" key="2">
    <source>
        <dbReference type="EMBL" id="KAK4219728.1"/>
    </source>
</evidence>
<dbReference type="EMBL" id="MU858047">
    <property type="protein sequence ID" value="KAK4219728.1"/>
    <property type="molecule type" value="Genomic_DNA"/>
</dbReference>
<proteinExistence type="predicted"/>
<comment type="caution">
    <text evidence="2">The sequence shown here is derived from an EMBL/GenBank/DDBJ whole genome shotgun (WGS) entry which is preliminary data.</text>
</comment>
<accession>A0AAN7BDA2</accession>
<feature type="domain" description="YCII-related" evidence="1">
    <location>
        <begin position="63"/>
        <end position="156"/>
    </location>
</feature>
<dbReference type="InterPro" id="IPR005545">
    <property type="entry name" value="YCII"/>
</dbReference>
<gene>
    <name evidence="2" type="ORF">QBC37DRAFT_409628</name>
</gene>
<evidence type="ECO:0000313" key="3">
    <source>
        <dbReference type="Proteomes" id="UP001301769"/>
    </source>
</evidence>
<dbReference type="AlphaFoldDB" id="A0AAN7BDA2"/>
<keyword evidence="3" id="KW-1185">Reference proteome</keyword>
<dbReference type="InterPro" id="IPR011008">
    <property type="entry name" value="Dimeric_a/b-barrel"/>
</dbReference>
<dbReference type="Proteomes" id="UP001301769">
    <property type="component" value="Unassembled WGS sequence"/>
</dbReference>
<reference evidence="2" key="1">
    <citation type="journal article" date="2023" name="Mol. Phylogenet. Evol.">
        <title>Genome-scale phylogeny and comparative genomics of the fungal order Sordariales.</title>
        <authorList>
            <person name="Hensen N."/>
            <person name="Bonometti L."/>
            <person name="Westerberg I."/>
            <person name="Brannstrom I.O."/>
            <person name="Guillou S."/>
            <person name="Cros-Aarteil S."/>
            <person name="Calhoun S."/>
            <person name="Haridas S."/>
            <person name="Kuo A."/>
            <person name="Mondo S."/>
            <person name="Pangilinan J."/>
            <person name="Riley R."/>
            <person name="LaButti K."/>
            <person name="Andreopoulos B."/>
            <person name="Lipzen A."/>
            <person name="Chen C."/>
            <person name="Yan M."/>
            <person name="Daum C."/>
            <person name="Ng V."/>
            <person name="Clum A."/>
            <person name="Steindorff A."/>
            <person name="Ohm R.A."/>
            <person name="Martin F."/>
            <person name="Silar P."/>
            <person name="Natvig D.O."/>
            <person name="Lalanne C."/>
            <person name="Gautier V."/>
            <person name="Ament-Velasquez S.L."/>
            <person name="Kruys A."/>
            <person name="Hutchinson M.I."/>
            <person name="Powell A.J."/>
            <person name="Barry K."/>
            <person name="Miller A.N."/>
            <person name="Grigoriev I.V."/>
            <person name="Debuchy R."/>
            <person name="Gladieux P."/>
            <person name="Hiltunen Thoren M."/>
            <person name="Johannesson H."/>
        </authorList>
    </citation>
    <scope>NUCLEOTIDE SEQUENCE</scope>
    <source>
        <strain evidence="2">PSN293</strain>
    </source>
</reference>
<organism evidence="2 3">
    <name type="scientific">Rhypophila decipiens</name>
    <dbReference type="NCBI Taxonomy" id="261697"/>
    <lineage>
        <taxon>Eukaryota</taxon>
        <taxon>Fungi</taxon>
        <taxon>Dikarya</taxon>
        <taxon>Ascomycota</taxon>
        <taxon>Pezizomycotina</taxon>
        <taxon>Sordariomycetes</taxon>
        <taxon>Sordariomycetidae</taxon>
        <taxon>Sordariales</taxon>
        <taxon>Naviculisporaceae</taxon>
        <taxon>Rhypophila</taxon>
    </lineage>
</organism>
<dbReference type="PANTHER" id="PTHR33606:SF3">
    <property type="entry name" value="PROTEIN YCII"/>
    <property type="match status" value="1"/>
</dbReference>
<protein>
    <recommendedName>
        <fullName evidence="1">YCII-related domain-containing protein</fullName>
    </recommendedName>
</protein>
<reference evidence="2" key="2">
    <citation type="submission" date="2023-05" db="EMBL/GenBank/DDBJ databases">
        <authorList>
            <consortium name="Lawrence Berkeley National Laboratory"/>
            <person name="Steindorff A."/>
            <person name="Hensen N."/>
            <person name="Bonometti L."/>
            <person name="Westerberg I."/>
            <person name="Brannstrom I.O."/>
            <person name="Guillou S."/>
            <person name="Cros-Aarteil S."/>
            <person name="Calhoun S."/>
            <person name="Haridas S."/>
            <person name="Kuo A."/>
            <person name="Mondo S."/>
            <person name="Pangilinan J."/>
            <person name="Riley R."/>
            <person name="Labutti K."/>
            <person name="Andreopoulos B."/>
            <person name="Lipzen A."/>
            <person name="Chen C."/>
            <person name="Yanf M."/>
            <person name="Daum C."/>
            <person name="Ng V."/>
            <person name="Clum A."/>
            <person name="Ohm R."/>
            <person name="Martin F."/>
            <person name="Silar P."/>
            <person name="Natvig D."/>
            <person name="Lalanne C."/>
            <person name="Gautier V."/>
            <person name="Ament-Velasquez S.L."/>
            <person name="Kruys A."/>
            <person name="Hutchinson M.I."/>
            <person name="Powell A.J."/>
            <person name="Barry K."/>
            <person name="Miller A.N."/>
            <person name="Grigoriev I.V."/>
            <person name="Debuchy R."/>
            <person name="Gladieux P."/>
            <person name="Thoren M.H."/>
            <person name="Johannesson H."/>
        </authorList>
    </citation>
    <scope>NUCLEOTIDE SEQUENCE</scope>
    <source>
        <strain evidence="2">PSN293</strain>
    </source>
</reference>